<feature type="binding site" evidence="15">
    <location>
        <position position="66"/>
    </location>
    <ligand>
        <name>Zn(2+)</name>
        <dbReference type="ChEBI" id="CHEBI:29105"/>
        <label>1</label>
    </ligand>
</feature>
<comment type="similarity">
    <text evidence="2 15">Belongs to the peptidase M20A family. DapE subfamily.</text>
</comment>
<keyword evidence="6 15" id="KW-0028">Amino-acid biosynthesis</keyword>
<sequence>MSDVLDLACELIRRRSVTPDDAGCQALLAERLRRAGFRIEHLRHGEVDNLWAVHGDGVPTLAFLGHTDVVPSGPEAVWHSPPFEPVVRLCDHPDRENQKAAIHDRTLHLYGRGAADMKGAVAAMAVALERFVAAHPRHDGRVALLLTSDEEGPANLDGVRKVAEGFRARGERIDWCVVGEPSAKATLGDLIRVGRRGSLSGTLVVRGVQGHVAYPEKALNPIHAFAPALAALAAERWDEGNADFPPTSFQVSNLNAGTGANNVIPGELTALINFRYCTASRAEDLRARTEAILRRHGLDFVLEWNLSGEPFLTPPGGRLRDAVVGVCRDLRGMEPEQSTGGGTSDGRFIAPLGAEVVELGPVNATIHKVDECVDVAELERLPALYEAICERLLAS</sequence>
<evidence type="ECO:0000256" key="1">
    <source>
        <dbReference type="ARBA" id="ARBA00005130"/>
    </source>
</evidence>
<dbReference type="PROSITE" id="PS00758">
    <property type="entry name" value="ARGE_DAPE_CPG2_1"/>
    <property type="match status" value="1"/>
</dbReference>
<keyword evidence="7 15" id="KW-0479">Metal-binding</keyword>
<comment type="pathway">
    <text evidence="1 15">Amino-acid biosynthesis; L-lysine biosynthesis via DAP pathway; LL-2,6-diaminopimelate from (S)-tetrahydrodipicolinate (succinylase route): step 3/3.</text>
</comment>
<proteinExistence type="inferred from homology"/>
<evidence type="ECO:0000256" key="14">
    <source>
        <dbReference type="ARBA" id="ARBA00051301"/>
    </source>
</evidence>
<feature type="active site" evidence="15">
    <location>
        <position position="68"/>
    </location>
</feature>
<evidence type="ECO:0000256" key="12">
    <source>
        <dbReference type="ARBA" id="ARBA00023285"/>
    </source>
</evidence>
<keyword evidence="12 15" id="KW-0170">Cobalt</keyword>
<dbReference type="HAMAP" id="MF_01690">
    <property type="entry name" value="DapE"/>
    <property type="match status" value="1"/>
</dbReference>
<accession>A0ABV3QBS4</accession>
<keyword evidence="11 15" id="KW-0457">Lysine biosynthesis</keyword>
<comment type="function">
    <text evidence="15">Catalyzes the hydrolysis of N-succinyl-L,L-diaminopimelic acid (SDAP), forming succinate and LL-2,6-diaminopimelate (DAP), an intermediate involved in the bacterial biosynthesis of lysine and meso-diaminopimelic acid, an essential component of bacterial cell walls.</text>
</comment>
<name>A0ABV3QBS4_9GAMM</name>
<dbReference type="EMBL" id="JBFOHK010000001">
    <property type="protein sequence ID" value="MEW9571119.1"/>
    <property type="molecule type" value="Genomic_DNA"/>
</dbReference>
<gene>
    <name evidence="15 17" type="primary">dapE</name>
    <name evidence="17" type="ORF">ABQJ54_05100</name>
</gene>
<evidence type="ECO:0000256" key="6">
    <source>
        <dbReference type="ARBA" id="ARBA00022605"/>
    </source>
</evidence>
<dbReference type="InterPro" id="IPR005941">
    <property type="entry name" value="DapE_proteobac"/>
</dbReference>
<feature type="binding site" evidence="15">
    <location>
        <position position="116"/>
    </location>
    <ligand>
        <name>Zn(2+)</name>
        <dbReference type="ChEBI" id="CHEBI:29105"/>
        <label>1</label>
    </ligand>
</feature>
<dbReference type="Gene3D" id="3.40.630.10">
    <property type="entry name" value="Zn peptidases"/>
    <property type="match status" value="2"/>
</dbReference>
<evidence type="ECO:0000256" key="15">
    <source>
        <dbReference type="HAMAP-Rule" id="MF_01690"/>
    </source>
</evidence>
<protein>
    <recommendedName>
        <fullName evidence="5 15">Succinyl-diaminopimelate desuccinylase</fullName>
        <shortName evidence="15">SDAP desuccinylase</shortName>
        <ecNumber evidence="4 15">3.5.1.18</ecNumber>
    </recommendedName>
    <alternativeName>
        <fullName evidence="13 15">N-succinyl-LL-2,6-diaminoheptanedioate amidohydrolase</fullName>
    </alternativeName>
</protein>
<evidence type="ECO:0000256" key="10">
    <source>
        <dbReference type="ARBA" id="ARBA00022915"/>
    </source>
</evidence>
<evidence type="ECO:0000313" key="17">
    <source>
        <dbReference type="EMBL" id="MEW9571119.1"/>
    </source>
</evidence>
<feature type="domain" description="Peptidase M20 dimerisation" evidence="16">
    <location>
        <begin position="193"/>
        <end position="298"/>
    </location>
</feature>
<comment type="cofactor">
    <cofactor evidence="15">
        <name>Zn(2+)</name>
        <dbReference type="ChEBI" id="CHEBI:29105"/>
    </cofactor>
    <cofactor evidence="15">
        <name>Co(2+)</name>
        <dbReference type="ChEBI" id="CHEBI:48828"/>
    </cofactor>
    <text evidence="15">Binds 2 Zn(2+) or Co(2+) ions per subunit.</text>
</comment>
<dbReference type="Pfam" id="PF01546">
    <property type="entry name" value="Peptidase_M20"/>
    <property type="match status" value="1"/>
</dbReference>
<evidence type="ECO:0000256" key="8">
    <source>
        <dbReference type="ARBA" id="ARBA00022801"/>
    </source>
</evidence>
<dbReference type="InterPro" id="IPR050072">
    <property type="entry name" value="Peptidase_M20A"/>
</dbReference>
<evidence type="ECO:0000256" key="7">
    <source>
        <dbReference type="ARBA" id="ARBA00022723"/>
    </source>
</evidence>
<keyword evidence="10 15" id="KW-0220">Diaminopimelate biosynthesis</keyword>
<feature type="binding site" evidence="15">
    <location>
        <position position="116"/>
    </location>
    <ligand>
        <name>Zn(2+)</name>
        <dbReference type="ChEBI" id="CHEBI:29105"/>
        <label>2</label>
    </ligand>
</feature>
<dbReference type="Pfam" id="PF07687">
    <property type="entry name" value="M20_dimer"/>
    <property type="match status" value="1"/>
</dbReference>
<dbReference type="Proteomes" id="UP001556220">
    <property type="component" value="Unassembled WGS sequence"/>
</dbReference>
<evidence type="ECO:0000256" key="13">
    <source>
        <dbReference type="ARBA" id="ARBA00031891"/>
    </source>
</evidence>
<dbReference type="EC" id="3.5.1.18" evidence="4 15"/>
<feature type="binding site" evidence="15">
    <location>
        <position position="151"/>
    </location>
    <ligand>
        <name>Zn(2+)</name>
        <dbReference type="ChEBI" id="CHEBI:29105"/>
        <label>2</label>
    </ligand>
</feature>
<reference evidence="17 18" key="1">
    <citation type="submission" date="2024-06" db="EMBL/GenBank/DDBJ databases">
        <authorList>
            <person name="Woo H."/>
        </authorList>
    </citation>
    <scope>NUCLEOTIDE SEQUENCE [LARGE SCALE GENOMIC DNA]</scope>
    <source>
        <strain evidence="17 18">Si-c</strain>
    </source>
</reference>
<evidence type="ECO:0000256" key="9">
    <source>
        <dbReference type="ARBA" id="ARBA00022833"/>
    </source>
</evidence>
<comment type="subunit">
    <text evidence="3 15">Homodimer.</text>
</comment>
<organism evidence="17 18">
    <name type="scientific">Rhodanobacter lycopersici</name>
    <dbReference type="NCBI Taxonomy" id="3162487"/>
    <lineage>
        <taxon>Bacteria</taxon>
        <taxon>Pseudomonadati</taxon>
        <taxon>Pseudomonadota</taxon>
        <taxon>Gammaproteobacteria</taxon>
        <taxon>Lysobacterales</taxon>
        <taxon>Rhodanobacteraceae</taxon>
        <taxon>Rhodanobacter</taxon>
    </lineage>
</organism>
<dbReference type="SUPFAM" id="SSF53187">
    <property type="entry name" value="Zn-dependent exopeptidases"/>
    <property type="match status" value="1"/>
</dbReference>
<keyword evidence="9 15" id="KW-0862">Zinc</keyword>
<comment type="catalytic activity">
    <reaction evidence="14 15">
        <text>N-succinyl-(2S,6S)-2,6-diaminopimelate + H2O = (2S,6S)-2,6-diaminopimelate + succinate</text>
        <dbReference type="Rhea" id="RHEA:22608"/>
        <dbReference type="ChEBI" id="CHEBI:15377"/>
        <dbReference type="ChEBI" id="CHEBI:30031"/>
        <dbReference type="ChEBI" id="CHEBI:57609"/>
        <dbReference type="ChEBI" id="CHEBI:58087"/>
        <dbReference type="EC" id="3.5.1.18"/>
    </reaction>
</comment>
<dbReference type="PROSITE" id="PS00759">
    <property type="entry name" value="ARGE_DAPE_CPG2_2"/>
    <property type="match status" value="1"/>
</dbReference>
<evidence type="ECO:0000256" key="4">
    <source>
        <dbReference type="ARBA" id="ARBA00011921"/>
    </source>
</evidence>
<dbReference type="PANTHER" id="PTHR43808">
    <property type="entry name" value="ACETYLORNITHINE DEACETYLASE"/>
    <property type="match status" value="1"/>
</dbReference>
<evidence type="ECO:0000313" key="18">
    <source>
        <dbReference type="Proteomes" id="UP001556220"/>
    </source>
</evidence>
<evidence type="ECO:0000256" key="2">
    <source>
        <dbReference type="ARBA" id="ARBA00006746"/>
    </source>
</evidence>
<feature type="binding site" evidence="15">
    <location>
        <position position="367"/>
    </location>
    <ligand>
        <name>Zn(2+)</name>
        <dbReference type="ChEBI" id="CHEBI:29105"/>
        <label>2</label>
    </ligand>
</feature>
<feature type="binding site" evidence="15">
    <location>
        <position position="180"/>
    </location>
    <ligand>
        <name>Zn(2+)</name>
        <dbReference type="ChEBI" id="CHEBI:29105"/>
        <label>1</label>
    </ligand>
</feature>
<dbReference type="NCBIfam" id="NF009557">
    <property type="entry name" value="PRK13009.1"/>
    <property type="match status" value="1"/>
</dbReference>
<dbReference type="SUPFAM" id="SSF55031">
    <property type="entry name" value="Bacterial exopeptidase dimerisation domain"/>
    <property type="match status" value="1"/>
</dbReference>
<dbReference type="InterPro" id="IPR002933">
    <property type="entry name" value="Peptidase_M20"/>
</dbReference>
<evidence type="ECO:0000259" key="16">
    <source>
        <dbReference type="Pfam" id="PF07687"/>
    </source>
</evidence>
<dbReference type="GO" id="GO:0009014">
    <property type="term" value="F:succinyl-diaminopimelate desuccinylase activity"/>
    <property type="evidence" value="ECO:0007669"/>
    <property type="project" value="UniProtKB-EC"/>
</dbReference>
<feature type="active site" description="Proton acceptor" evidence="15">
    <location>
        <position position="150"/>
    </location>
</feature>
<dbReference type="InterPro" id="IPR011650">
    <property type="entry name" value="Peptidase_M20_dimer"/>
</dbReference>
<dbReference type="CDD" id="cd03891">
    <property type="entry name" value="M20_DapE_proteobac"/>
    <property type="match status" value="1"/>
</dbReference>
<evidence type="ECO:0000256" key="11">
    <source>
        <dbReference type="ARBA" id="ARBA00023154"/>
    </source>
</evidence>
<evidence type="ECO:0000256" key="3">
    <source>
        <dbReference type="ARBA" id="ARBA00011738"/>
    </source>
</evidence>
<comment type="caution">
    <text evidence="17">The sequence shown here is derived from an EMBL/GenBank/DDBJ whole genome shotgun (WGS) entry which is preliminary data.</text>
</comment>
<keyword evidence="8 15" id="KW-0378">Hydrolase</keyword>
<evidence type="ECO:0000256" key="5">
    <source>
        <dbReference type="ARBA" id="ARBA00022391"/>
    </source>
</evidence>
<dbReference type="PANTHER" id="PTHR43808:SF31">
    <property type="entry name" value="N-ACETYL-L-CITRULLINE DEACETYLASE"/>
    <property type="match status" value="1"/>
</dbReference>
<keyword evidence="18" id="KW-1185">Reference proteome</keyword>
<dbReference type="RefSeq" id="WP_367853181.1">
    <property type="nucleotide sequence ID" value="NZ_JBFOHK010000001.1"/>
</dbReference>
<dbReference type="InterPro" id="IPR036264">
    <property type="entry name" value="Bact_exopeptidase_dim_dom"/>
</dbReference>
<dbReference type="InterPro" id="IPR001261">
    <property type="entry name" value="ArgE/DapE_CS"/>
</dbReference>
<dbReference type="NCBIfam" id="TIGR01246">
    <property type="entry name" value="dapE_proteo"/>
    <property type="match status" value="1"/>
</dbReference>